<dbReference type="Proteomes" id="UP000789375">
    <property type="component" value="Unassembled WGS sequence"/>
</dbReference>
<accession>A0A9N8YZU8</accession>
<feature type="compositionally biased region" description="Low complexity" evidence="1">
    <location>
        <begin position="235"/>
        <end position="247"/>
    </location>
</feature>
<proteinExistence type="predicted"/>
<organism evidence="2 3">
    <name type="scientific">Funneliformis mosseae</name>
    <name type="common">Endomycorrhizal fungus</name>
    <name type="synonym">Glomus mosseae</name>
    <dbReference type="NCBI Taxonomy" id="27381"/>
    <lineage>
        <taxon>Eukaryota</taxon>
        <taxon>Fungi</taxon>
        <taxon>Fungi incertae sedis</taxon>
        <taxon>Mucoromycota</taxon>
        <taxon>Glomeromycotina</taxon>
        <taxon>Glomeromycetes</taxon>
        <taxon>Glomerales</taxon>
        <taxon>Glomeraceae</taxon>
        <taxon>Funneliformis</taxon>
    </lineage>
</organism>
<comment type="caution">
    <text evidence="2">The sequence shown here is derived from an EMBL/GenBank/DDBJ whole genome shotgun (WGS) entry which is preliminary data.</text>
</comment>
<reference evidence="2" key="1">
    <citation type="submission" date="2021-06" db="EMBL/GenBank/DDBJ databases">
        <authorList>
            <person name="Kallberg Y."/>
            <person name="Tangrot J."/>
            <person name="Rosling A."/>
        </authorList>
    </citation>
    <scope>NUCLEOTIDE SEQUENCE</scope>
    <source>
        <strain evidence="2">87-6 pot B 2015</strain>
    </source>
</reference>
<evidence type="ECO:0000313" key="3">
    <source>
        <dbReference type="Proteomes" id="UP000789375"/>
    </source>
</evidence>
<name>A0A9N8YZU8_FUNMO</name>
<keyword evidence="3" id="KW-1185">Reference proteome</keyword>
<protein>
    <submittedName>
        <fullName evidence="2">10659_t:CDS:1</fullName>
    </submittedName>
</protein>
<sequence>MSEEESEVGPRNGNVEVIKSSAHRIEYVLQNYPSLRDQIEQMLDGNKNEINNNKRCSPSRNIHPMRLQSLNDVVIDDDANTKTKNKGLPYFVPTKSVTHLCPYAQTSPHRNIEVANLTTKPALPPFSAIMEVSSKDEAPDDENHLTLPTPYNMFNRKSVSMSICSSSLGTQLLLPAPADNSLDDLQKSLISSSYQQHLEGKLPLNTKNYPEHGINLYEMFRTKNEDTCTRISLPSPSHFSLSSSPRSTCTNYPPTPTSSASPPLSPHIKSKRSSIHLLSKPAPWCANVINEDREDRTLYSHFQPNHLMETDCS</sequence>
<dbReference type="AlphaFoldDB" id="A0A9N8YZU8"/>
<evidence type="ECO:0000256" key="1">
    <source>
        <dbReference type="SAM" id="MobiDB-lite"/>
    </source>
</evidence>
<dbReference type="EMBL" id="CAJVPP010000214">
    <property type="protein sequence ID" value="CAG8456701.1"/>
    <property type="molecule type" value="Genomic_DNA"/>
</dbReference>
<feature type="region of interest" description="Disordered" evidence="1">
    <location>
        <begin position="235"/>
        <end position="272"/>
    </location>
</feature>
<gene>
    <name evidence="2" type="ORF">FMOSSE_LOCUS1826</name>
</gene>
<evidence type="ECO:0000313" key="2">
    <source>
        <dbReference type="EMBL" id="CAG8456701.1"/>
    </source>
</evidence>